<name>A0A6S7GV47_PARCT</name>
<sequence>MNHVSKNQADGTFKNYYDGFTKTFYFETFVGEPKLNALLVKYLFESDLSYYQYLSYPVADEKKQKWVKTIGVLQFNKRLAKSVVQRMFVGNNVFIDVLLPSMKPTILVLMKIYVIGERHGLTWDATKSSNTPFVFGGPTTTCEAHYLKPYTKALTLYRD</sequence>
<evidence type="ECO:0000313" key="1">
    <source>
        <dbReference type="EMBL" id="CAB3997274.1"/>
    </source>
</evidence>
<protein>
    <submittedName>
        <fullName evidence="1">Uncharacterized protein</fullName>
    </submittedName>
</protein>
<dbReference type="Proteomes" id="UP001152795">
    <property type="component" value="Unassembled WGS sequence"/>
</dbReference>
<gene>
    <name evidence="1" type="ORF">PACLA_8A046456</name>
</gene>
<evidence type="ECO:0000313" key="2">
    <source>
        <dbReference type="Proteomes" id="UP001152795"/>
    </source>
</evidence>
<dbReference type="EMBL" id="CACRXK020003062">
    <property type="protein sequence ID" value="CAB3997274.1"/>
    <property type="molecule type" value="Genomic_DNA"/>
</dbReference>
<comment type="caution">
    <text evidence="1">The sequence shown here is derived from an EMBL/GenBank/DDBJ whole genome shotgun (WGS) entry which is preliminary data.</text>
</comment>
<reference evidence="1" key="1">
    <citation type="submission" date="2020-04" db="EMBL/GenBank/DDBJ databases">
        <authorList>
            <person name="Alioto T."/>
            <person name="Alioto T."/>
            <person name="Gomez Garrido J."/>
        </authorList>
    </citation>
    <scope>NUCLEOTIDE SEQUENCE</scope>
    <source>
        <strain evidence="1">A484AB</strain>
    </source>
</reference>
<accession>A0A6S7GV47</accession>
<proteinExistence type="predicted"/>
<organism evidence="1 2">
    <name type="scientific">Paramuricea clavata</name>
    <name type="common">Red gorgonian</name>
    <name type="synonym">Violescent sea-whip</name>
    <dbReference type="NCBI Taxonomy" id="317549"/>
    <lineage>
        <taxon>Eukaryota</taxon>
        <taxon>Metazoa</taxon>
        <taxon>Cnidaria</taxon>
        <taxon>Anthozoa</taxon>
        <taxon>Octocorallia</taxon>
        <taxon>Malacalcyonacea</taxon>
        <taxon>Plexauridae</taxon>
        <taxon>Paramuricea</taxon>
    </lineage>
</organism>
<dbReference type="AlphaFoldDB" id="A0A6S7GV47"/>
<keyword evidence="2" id="KW-1185">Reference proteome</keyword>